<dbReference type="GO" id="GO:0006986">
    <property type="term" value="P:response to unfolded protein"/>
    <property type="evidence" value="ECO:0007669"/>
    <property type="project" value="InterPro"/>
</dbReference>
<feature type="transmembrane region" description="Helical" evidence="1">
    <location>
        <begin position="213"/>
        <end position="231"/>
    </location>
</feature>
<reference evidence="2" key="2">
    <citation type="submission" date="2025-05" db="UniProtKB">
        <authorList>
            <consortium name="EnsemblMetazoa"/>
        </authorList>
    </citation>
    <scope>IDENTIFICATION</scope>
</reference>
<feature type="transmembrane region" description="Helical" evidence="1">
    <location>
        <begin position="278"/>
        <end position="297"/>
    </location>
</feature>
<dbReference type="InParanoid" id="A0A6P7FZF3"/>
<keyword evidence="1" id="KW-0472">Membrane</keyword>
<dbReference type="Proteomes" id="UP001652700">
    <property type="component" value="Unplaced"/>
</dbReference>
<name>A0A6P7FZF3_DIAVI</name>
<evidence type="ECO:0000256" key="1">
    <source>
        <dbReference type="SAM" id="Phobius"/>
    </source>
</evidence>
<organism evidence="4">
    <name type="scientific">Diabrotica virgifera virgifera</name>
    <name type="common">western corn rootworm</name>
    <dbReference type="NCBI Taxonomy" id="50390"/>
    <lineage>
        <taxon>Eukaryota</taxon>
        <taxon>Metazoa</taxon>
        <taxon>Ecdysozoa</taxon>
        <taxon>Arthropoda</taxon>
        <taxon>Hexapoda</taxon>
        <taxon>Insecta</taxon>
        <taxon>Pterygota</taxon>
        <taxon>Neoptera</taxon>
        <taxon>Endopterygota</taxon>
        <taxon>Coleoptera</taxon>
        <taxon>Polyphaga</taxon>
        <taxon>Cucujiformia</taxon>
        <taxon>Chrysomeloidea</taxon>
        <taxon>Chrysomelidae</taxon>
        <taxon>Galerucinae</taxon>
        <taxon>Diabroticina</taxon>
        <taxon>Diabroticites</taxon>
        <taxon>Diabrotica</taxon>
    </lineage>
</organism>
<dbReference type="FunCoup" id="A0A6P7FZF3">
    <property type="interactions" value="154"/>
</dbReference>
<dbReference type="EnsemblMetazoa" id="XM_050644321.1">
    <property type="protein sequence ID" value="XP_050500278.1"/>
    <property type="gene ID" value="LOC126880454"/>
</dbReference>
<dbReference type="PANTHER" id="PTHR12740">
    <property type="entry name" value="JNK1/MAPK8-ASSOCIATED MEMBRANE PROTEIN"/>
    <property type="match status" value="1"/>
</dbReference>
<dbReference type="OrthoDB" id="5920264at2759"/>
<keyword evidence="1" id="KW-1133">Transmembrane helix</keyword>
<dbReference type="Pfam" id="PF05571">
    <property type="entry name" value="JAMP"/>
    <property type="match status" value="1"/>
</dbReference>
<reference evidence="4" key="1">
    <citation type="submission" date="2025-04" db="UniProtKB">
        <authorList>
            <consortium name="RefSeq"/>
        </authorList>
    </citation>
    <scope>IDENTIFICATION</scope>
    <source>
        <tissue evidence="4">Whole insect</tissue>
    </source>
</reference>
<proteinExistence type="predicted"/>
<dbReference type="GO" id="GO:0031625">
    <property type="term" value="F:ubiquitin protein ligase binding"/>
    <property type="evidence" value="ECO:0007669"/>
    <property type="project" value="TreeGrafter"/>
</dbReference>
<evidence type="ECO:0000313" key="4">
    <source>
        <dbReference type="RefSeq" id="XP_028140157.1"/>
    </source>
</evidence>
<sequence>MISILNNMSCPGLYCGRTQLSNYELSECGPCPRGFRRNETTYICELCTDEPFFYDWLYLGFVVLLMLVLHCFFIDMISMRRSFNKDILILHSVACIEVAVAAVISLILSHPIGKLTIHSCKVRSIADWYTLLHNPIPNYEKKVYCTQEAVYPLYTTVFLFYGLCLIFMILFRPWLCKKYLPRQSKMSIYAALYFIPILVLMHALVGGLLYYCFPHLVLVLSVISCAAHFAVKLDQSIKSLIVSTLVEPRNLVILIGHWCLHAYGLISITQMLNPSLHASLILLIPLPALFYILTARFTDPSKFQF</sequence>
<dbReference type="GO" id="GO:0036503">
    <property type="term" value="P:ERAD pathway"/>
    <property type="evidence" value="ECO:0007669"/>
    <property type="project" value="TreeGrafter"/>
</dbReference>
<gene>
    <name evidence="4" type="primary">LOC114334320</name>
</gene>
<feature type="transmembrane region" description="Helical" evidence="1">
    <location>
        <begin position="187"/>
        <end position="207"/>
    </location>
</feature>
<keyword evidence="3" id="KW-1185">Reference proteome</keyword>
<feature type="transmembrane region" description="Helical" evidence="1">
    <location>
        <begin position="151"/>
        <end position="175"/>
    </location>
</feature>
<feature type="transmembrane region" description="Helical" evidence="1">
    <location>
        <begin position="87"/>
        <end position="108"/>
    </location>
</feature>
<protein>
    <submittedName>
        <fullName evidence="4">JNK1/MAPK8-associated membrane protein</fullName>
    </submittedName>
</protein>
<dbReference type="AlphaFoldDB" id="A0A6P7FZF3"/>
<dbReference type="InterPro" id="IPR008485">
    <property type="entry name" value="JAMP"/>
</dbReference>
<accession>A0A6P7FZF3</accession>
<evidence type="ECO:0000313" key="3">
    <source>
        <dbReference type="Proteomes" id="UP001652700"/>
    </source>
</evidence>
<dbReference type="RefSeq" id="XP_028140157.1">
    <property type="nucleotide sequence ID" value="XM_028284356.1"/>
</dbReference>
<dbReference type="PANTHER" id="PTHR12740:SF4">
    <property type="entry name" value="JNK1_MAPK8-ASSOCIATED MEMBRANE PROTEIN"/>
    <property type="match status" value="1"/>
</dbReference>
<evidence type="ECO:0000313" key="2">
    <source>
        <dbReference type="EnsemblMetazoa" id="XP_050500278.1"/>
    </source>
</evidence>
<feature type="transmembrane region" description="Helical" evidence="1">
    <location>
        <begin position="251"/>
        <end position="272"/>
    </location>
</feature>
<dbReference type="GO" id="GO:0016020">
    <property type="term" value="C:membrane"/>
    <property type="evidence" value="ECO:0007669"/>
    <property type="project" value="InterPro"/>
</dbReference>
<feature type="transmembrane region" description="Helical" evidence="1">
    <location>
        <begin position="56"/>
        <end position="75"/>
    </location>
</feature>
<keyword evidence="1" id="KW-0812">Transmembrane</keyword>